<accession>A0A7U8GR12</accession>
<evidence type="ECO:0000256" key="3">
    <source>
        <dbReference type="ARBA" id="ARBA00023015"/>
    </source>
</evidence>
<keyword evidence="8" id="KW-1185">Reference proteome</keyword>
<name>A0A7U8GR12_NEPCE</name>
<dbReference type="GO" id="GO:0003700">
    <property type="term" value="F:DNA-binding transcription factor activity"/>
    <property type="evidence" value="ECO:0007669"/>
    <property type="project" value="InterPro"/>
</dbReference>
<dbReference type="SUPFAM" id="SSF46785">
    <property type="entry name" value="Winged helix' DNA-binding domain"/>
    <property type="match status" value="1"/>
</dbReference>
<dbReference type="InterPro" id="IPR000524">
    <property type="entry name" value="Tscrpt_reg_HTH_GntR"/>
</dbReference>
<dbReference type="SUPFAM" id="SSF53383">
    <property type="entry name" value="PLP-dependent transferases"/>
    <property type="match status" value="1"/>
</dbReference>
<dbReference type="InterPro" id="IPR036388">
    <property type="entry name" value="WH-like_DNA-bd_sf"/>
</dbReference>
<comment type="similarity">
    <text evidence="1">In the C-terminal section; belongs to the class-I pyridoxal-phosphate-dependent aminotransferase family.</text>
</comment>
<keyword evidence="7" id="KW-0808">Transferase</keyword>
<dbReference type="PANTHER" id="PTHR46577:SF2">
    <property type="entry name" value="TRANSCRIPTIONAL REGULATORY PROTEIN"/>
    <property type="match status" value="1"/>
</dbReference>
<dbReference type="InterPro" id="IPR036390">
    <property type="entry name" value="WH_DNA-bd_sf"/>
</dbReference>
<evidence type="ECO:0000256" key="1">
    <source>
        <dbReference type="ARBA" id="ARBA00005384"/>
    </source>
</evidence>
<dbReference type="CDD" id="cd00609">
    <property type="entry name" value="AAT_like"/>
    <property type="match status" value="1"/>
</dbReference>
<dbReference type="PANTHER" id="PTHR46577">
    <property type="entry name" value="HTH-TYPE TRANSCRIPTIONAL REGULATORY PROTEIN GABR"/>
    <property type="match status" value="1"/>
</dbReference>
<dbReference type="Gene3D" id="3.40.640.10">
    <property type="entry name" value="Type I PLP-dependent aspartate aminotransferase-like (Major domain)"/>
    <property type="match status" value="1"/>
</dbReference>
<evidence type="ECO:0000313" key="7">
    <source>
        <dbReference type="EMBL" id="EAR59876.1"/>
    </source>
</evidence>
<dbReference type="PROSITE" id="PS50949">
    <property type="entry name" value="HTH_GNTR"/>
    <property type="match status" value="1"/>
</dbReference>
<comment type="caution">
    <text evidence="7">The sequence shown here is derived from an EMBL/GenBank/DDBJ whole genome shotgun (WGS) entry which is preliminary data.</text>
</comment>
<evidence type="ECO:0000259" key="6">
    <source>
        <dbReference type="PROSITE" id="PS50949"/>
    </source>
</evidence>
<keyword evidence="3" id="KW-0805">Transcription regulation</keyword>
<keyword evidence="5" id="KW-0804">Transcription</keyword>
<dbReference type="RefSeq" id="WP_007021176.1">
    <property type="nucleotide sequence ID" value="NZ_CH724125.1"/>
</dbReference>
<dbReference type="Gene3D" id="3.90.1150.10">
    <property type="entry name" value="Aspartate Aminotransferase, domain 1"/>
    <property type="match status" value="1"/>
</dbReference>
<evidence type="ECO:0000313" key="8">
    <source>
        <dbReference type="Proteomes" id="UP000002171"/>
    </source>
</evidence>
<organism evidence="7 8">
    <name type="scientific">Neptuniibacter caesariensis</name>
    <dbReference type="NCBI Taxonomy" id="207954"/>
    <lineage>
        <taxon>Bacteria</taxon>
        <taxon>Pseudomonadati</taxon>
        <taxon>Pseudomonadota</taxon>
        <taxon>Gammaproteobacteria</taxon>
        <taxon>Oceanospirillales</taxon>
        <taxon>Oceanospirillaceae</taxon>
        <taxon>Neptuniibacter</taxon>
    </lineage>
</organism>
<keyword evidence="7" id="KW-0032">Aminotransferase</keyword>
<sequence>MKRYLALAKQLQQRIELGEIHPGTRIPSIRALSQQHNLSKNTVIRALSELEDQQLIEARPRQGFIVCPPQQATAELAPRKVQLGATAFSVLGDANQPGKLALGSAYPDARWPTVSWYYQQQARTAKRWAQQAYKRQSHYSTPPGDPDLRRVLADYFNATTFSCNSEEIVITQGTQEAVSLCLHAVAEPGDIIAVESPCYYGTLQCIEALGLRVLELPSDPLNGTNINALENALKQWPIKAVLTNPSFNNPLGFSLSLQNRQRLIQLANQWDIAIIEDDVAGELSYNNQRPSPLKALDTEQRVLYCGSLSKTIDVDIRLGWVLPGRYYDPINYYKFVTSIACPALTQQSIAELLKGRRYRRHLKQITTAYAERCQHLTEDVYQHWPKETILIQPQGGILQWFELNKTVDSDQLFQSALKQGIGIAPGNLFCADQRFNHHIRLCFAHYTRTKEQLKAIVSLGEMIENSAVY</sequence>
<dbReference type="SMART" id="SM00345">
    <property type="entry name" value="HTH_GNTR"/>
    <property type="match status" value="1"/>
</dbReference>
<dbReference type="InterPro" id="IPR051446">
    <property type="entry name" value="HTH_trans_reg/aminotransferase"/>
</dbReference>
<dbReference type="Pfam" id="PF00392">
    <property type="entry name" value="GntR"/>
    <property type="match status" value="1"/>
</dbReference>
<dbReference type="Proteomes" id="UP000002171">
    <property type="component" value="Unassembled WGS sequence"/>
</dbReference>
<dbReference type="GO" id="GO:0008483">
    <property type="term" value="F:transaminase activity"/>
    <property type="evidence" value="ECO:0007669"/>
    <property type="project" value="UniProtKB-KW"/>
</dbReference>
<dbReference type="CDD" id="cd07377">
    <property type="entry name" value="WHTH_GntR"/>
    <property type="match status" value="1"/>
</dbReference>
<dbReference type="Pfam" id="PF00155">
    <property type="entry name" value="Aminotran_1_2"/>
    <property type="match status" value="1"/>
</dbReference>
<dbReference type="InterPro" id="IPR004839">
    <property type="entry name" value="Aminotransferase_I/II_large"/>
</dbReference>
<dbReference type="InterPro" id="IPR015424">
    <property type="entry name" value="PyrdxlP-dep_Trfase"/>
</dbReference>
<reference evidence="7 8" key="1">
    <citation type="submission" date="2006-02" db="EMBL/GenBank/DDBJ databases">
        <authorList>
            <person name="Pinhassi J."/>
            <person name="Pedros-Alio C."/>
            <person name="Ferriera S."/>
            <person name="Johnson J."/>
            <person name="Kravitz S."/>
            <person name="Halpern A."/>
            <person name="Remington K."/>
            <person name="Beeson K."/>
            <person name="Tran B."/>
            <person name="Rogers Y.-H."/>
            <person name="Friedman R."/>
            <person name="Venter J.C."/>
        </authorList>
    </citation>
    <scope>NUCLEOTIDE SEQUENCE [LARGE SCALE GENOMIC DNA]</scope>
    <source>
        <strain evidence="7 8">MED92</strain>
    </source>
</reference>
<dbReference type="GO" id="GO:0030170">
    <property type="term" value="F:pyridoxal phosphate binding"/>
    <property type="evidence" value="ECO:0007669"/>
    <property type="project" value="InterPro"/>
</dbReference>
<proteinExistence type="inferred from homology"/>
<gene>
    <name evidence="7" type="ORF">MED92_17575</name>
</gene>
<dbReference type="OrthoDB" id="9804020at2"/>
<dbReference type="GO" id="GO:0003677">
    <property type="term" value="F:DNA binding"/>
    <property type="evidence" value="ECO:0007669"/>
    <property type="project" value="UniProtKB-KW"/>
</dbReference>
<dbReference type="AlphaFoldDB" id="A0A7U8GR12"/>
<protein>
    <submittedName>
        <fullName evidence="7">Regulatory protein GntR, HTH:Aminotransferase, class I and II</fullName>
    </submittedName>
</protein>
<feature type="domain" description="HTH gntR-type" evidence="6">
    <location>
        <begin position="1"/>
        <end position="69"/>
    </location>
</feature>
<evidence type="ECO:0000256" key="5">
    <source>
        <dbReference type="ARBA" id="ARBA00023163"/>
    </source>
</evidence>
<evidence type="ECO:0000256" key="4">
    <source>
        <dbReference type="ARBA" id="ARBA00023125"/>
    </source>
</evidence>
<keyword evidence="2" id="KW-0663">Pyridoxal phosphate</keyword>
<dbReference type="InterPro" id="IPR015422">
    <property type="entry name" value="PyrdxlP-dep_Trfase_small"/>
</dbReference>
<evidence type="ECO:0000256" key="2">
    <source>
        <dbReference type="ARBA" id="ARBA00022898"/>
    </source>
</evidence>
<dbReference type="EMBL" id="AAOW01000030">
    <property type="protein sequence ID" value="EAR59876.1"/>
    <property type="molecule type" value="Genomic_DNA"/>
</dbReference>
<dbReference type="InterPro" id="IPR015421">
    <property type="entry name" value="PyrdxlP-dep_Trfase_major"/>
</dbReference>
<dbReference type="Gene3D" id="1.10.10.10">
    <property type="entry name" value="Winged helix-like DNA-binding domain superfamily/Winged helix DNA-binding domain"/>
    <property type="match status" value="1"/>
</dbReference>
<keyword evidence="4" id="KW-0238">DNA-binding</keyword>